<dbReference type="InterPro" id="IPR020667">
    <property type="entry name" value="DNA_mismatch_repair_MutL"/>
</dbReference>
<evidence type="ECO:0000313" key="8">
    <source>
        <dbReference type="EMBL" id="HIR55110.1"/>
    </source>
</evidence>
<comment type="caution">
    <text evidence="8">The sequence shown here is derived from an EMBL/GenBank/DDBJ whole genome shotgun (WGS) entry which is preliminary data.</text>
</comment>
<evidence type="ECO:0000313" key="9">
    <source>
        <dbReference type="Proteomes" id="UP000824238"/>
    </source>
</evidence>
<evidence type="ECO:0000256" key="3">
    <source>
        <dbReference type="ARBA" id="ARBA00023204"/>
    </source>
</evidence>
<dbReference type="GO" id="GO:0030983">
    <property type="term" value="F:mismatched DNA binding"/>
    <property type="evidence" value="ECO:0007669"/>
    <property type="project" value="InterPro"/>
</dbReference>
<dbReference type="SUPFAM" id="SSF55874">
    <property type="entry name" value="ATPase domain of HSP90 chaperone/DNA topoisomerase II/histidine kinase"/>
    <property type="match status" value="1"/>
</dbReference>
<dbReference type="InterPro" id="IPR036890">
    <property type="entry name" value="HATPase_C_sf"/>
</dbReference>
<dbReference type="GO" id="GO:0006298">
    <property type="term" value="P:mismatch repair"/>
    <property type="evidence" value="ECO:0007669"/>
    <property type="project" value="UniProtKB-UniRule"/>
</dbReference>
<dbReference type="AlphaFoldDB" id="A0A9D1DLP9"/>
<dbReference type="GO" id="GO:0016887">
    <property type="term" value="F:ATP hydrolysis activity"/>
    <property type="evidence" value="ECO:0007669"/>
    <property type="project" value="InterPro"/>
</dbReference>
<dbReference type="Pfam" id="PF01119">
    <property type="entry name" value="DNA_mis_repair"/>
    <property type="match status" value="1"/>
</dbReference>
<dbReference type="GO" id="GO:0004519">
    <property type="term" value="F:endonuclease activity"/>
    <property type="evidence" value="ECO:0007669"/>
    <property type="project" value="UniProtKB-KW"/>
</dbReference>
<dbReference type="InterPro" id="IPR037198">
    <property type="entry name" value="MutL_C_sf"/>
</dbReference>
<evidence type="ECO:0000256" key="5">
    <source>
        <dbReference type="SAM" id="MobiDB-lite"/>
    </source>
</evidence>
<dbReference type="InterPro" id="IPR014790">
    <property type="entry name" value="MutL_C"/>
</dbReference>
<keyword evidence="8" id="KW-0540">Nuclease</keyword>
<reference evidence="8" key="2">
    <citation type="journal article" date="2021" name="PeerJ">
        <title>Extensive microbial diversity within the chicken gut microbiome revealed by metagenomics and culture.</title>
        <authorList>
            <person name="Gilroy R."/>
            <person name="Ravi A."/>
            <person name="Getino M."/>
            <person name="Pursley I."/>
            <person name="Horton D.L."/>
            <person name="Alikhan N.F."/>
            <person name="Baker D."/>
            <person name="Gharbi K."/>
            <person name="Hall N."/>
            <person name="Watson M."/>
            <person name="Adriaenssens E.M."/>
            <person name="Foster-Nyarko E."/>
            <person name="Jarju S."/>
            <person name="Secka A."/>
            <person name="Antonio M."/>
            <person name="Oren A."/>
            <person name="Chaudhuri R.R."/>
            <person name="La Ragione R."/>
            <person name="Hildebrand F."/>
            <person name="Pallen M.J."/>
        </authorList>
    </citation>
    <scope>NUCLEOTIDE SEQUENCE</scope>
    <source>
        <strain evidence="8">ChiGjej3B3-7149</strain>
    </source>
</reference>
<evidence type="ECO:0000256" key="2">
    <source>
        <dbReference type="ARBA" id="ARBA00022763"/>
    </source>
</evidence>
<dbReference type="EMBL" id="DVHH01000146">
    <property type="protein sequence ID" value="HIR55110.1"/>
    <property type="molecule type" value="Genomic_DNA"/>
</dbReference>
<feature type="domain" description="DNA mismatch repair protein S5" evidence="7">
    <location>
        <begin position="212"/>
        <end position="330"/>
    </location>
</feature>
<dbReference type="Gene3D" id="3.30.1370.100">
    <property type="entry name" value="MutL, C-terminal domain, regulatory subdomain"/>
    <property type="match status" value="1"/>
</dbReference>
<dbReference type="PROSITE" id="PS00058">
    <property type="entry name" value="DNA_MISMATCH_REPAIR_1"/>
    <property type="match status" value="1"/>
</dbReference>
<protein>
    <recommendedName>
        <fullName evidence="4">DNA mismatch repair protein MutL</fullName>
    </recommendedName>
</protein>
<reference evidence="8" key="1">
    <citation type="submission" date="2020-10" db="EMBL/GenBank/DDBJ databases">
        <authorList>
            <person name="Gilroy R."/>
        </authorList>
    </citation>
    <scope>NUCLEOTIDE SEQUENCE</scope>
    <source>
        <strain evidence="8">ChiGjej3B3-7149</strain>
    </source>
</reference>
<dbReference type="GO" id="GO:0140664">
    <property type="term" value="F:ATP-dependent DNA damage sensor activity"/>
    <property type="evidence" value="ECO:0007669"/>
    <property type="project" value="InterPro"/>
</dbReference>
<evidence type="ECO:0000256" key="4">
    <source>
        <dbReference type="HAMAP-Rule" id="MF_00149"/>
    </source>
</evidence>
<feature type="compositionally biased region" description="Basic and acidic residues" evidence="5">
    <location>
        <begin position="367"/>
        <end position="385"/>
    </location>
</feature>
<dbReference type="Proteomes" id="UP000824238">
    <property type="component" value="Unassembled WGS sequence"/>
</dbReference>
<keyword evidence="8" id="KW-0378">Hydrolase</keyword>
<keyword evidence="2 4" id="KW-0227">DNA damage</keyword>
<dbReference type="InterPro" id="IPR038973">
    <property type="entry name" value="MutL/Mlh/Pms-like"/>
</dbReference>
<gene>
    <name evidence="4 8" type="primary">mutL</name>
    <name evidence="8" type="ORF">IAD36_05915</name>
</gene>
<dbReference type="SMART" id="SM00853">
    <property type="entry name" value="MutL_C"/>
    <property type="match status" value="1"/>
</dbReference>
<dbReference type="GO" id="GO:0005524">
    <property type="term" value="F:ATP binding"/>
    <property type="evidence" value="ECO:0007669"/>
    <property type="project" value="InterPro"/>
</dbReference>
<dbReference type="Gene3D" id="3.30.1540.20">
    <property type="entry name" value="MutL, C-terminal domain, dimerisation subdomain"/>
    <property type="match status" value="1"/>
</dbReference>
<dbReference type="InterPro" id="IPR042120">
    <property type="entry name" value="MutL_C_dimsub"/>
</dbReference>
<comment type="similarity">
    <text evidence="1 4">Belongs to the DNA mismatch repair MutL/HexB family.</text>
</comment>
<evidence type="ECO:0000259" key="7">
    <source>
        <dbReference type="SMART" id="SM01340"/>
    </source>
</evidence>
<dbReference type="SMART" id="SM01340">
    <property type="entry name" value="DNA_mis_repair"/>
    <property type="match status" value="1"/>
</dbReference>
<keyword evidence="8" id="KW-0255">Endonuclease</keyword>
<dbReference type="GO" id="GO:0032300">
    <property type="term" value="C:mismatch repair complex"/>
    <property type="evidence" value="ECO:0007669"/>
    <property type="project" value="InterPro"/>
</dbReference>
<dbReference type="Pfam" id="PF13589">
    <property type="entry name" value="HATPase_c_3"/>
    <property type="match status" value="1"/>
</dbReference>
<dbReference type="InterPro" id="IPR002099">
    <property type="entry name" value="MutL/Mlh/PMS"/>
</dbReference>
<evidence type="ECO:0000256" key="1">
    <source>
        <dbReference type="ARBA" id="ARBA00006082"/>
    </source>
</evidence>
<dbReference type="PANTHER" id="PTHR10073:SF12">
    <property type="entry name" value="DNA MISMATCH REPAIR PROTEIN MLH1"/>
    <property type="match status" value="1"/>
</dbReference>
<comment type="function">
    <text evidence="4">This protein is involved in the repair of mismatches in DNA. It is required for dam-dependent methyl-directed DNA mismatch repair. May act as a 'molecular matchmaker', a protein that promotes the formation of a stable complex between two or more DNA-binding proteins in an ATP-dependent manner without itself being part of a final effector complex.</text>
</comment>
<dbReference type="CDD" id="cd00782">
    <property type="entry name" value="MutL_Trans"/>
    <property type="match status" value="1"/>
</dbReference>
<keyword evidence="3 4" id="KW-0234">DNA repair</keyword>
<organism evidence="8 9">
    <name type="scientific">Candidatus Scatomorpha intestinigallinarum</name>
    <dbReference type="NCBI Taxonomy" id="2840923"/>
    <lineage>
        <taxon>Bacteria</taxon>
        <taxon>Bacillati</taxon>
        <taxon>Bacillota</taxon>
        <taxon>Clostridia</taxon>
        <taxon>Eubacteriales</taxon>
        <taxon>Candidatus Scatomorpha</taxon>
    </lineage>
</organism>
<accession>A0A9D1DLP9</accession>
<dbReference type="SUPFAM" id="SSF54211">
    <property type="entry name" value="Ribosomal protein S5 domain 2-like"/>
    <property type="match status" value="1"/>
</dbReference>
<dbReference type="Gene3D" id="3.30.565.10">
    <property type="entry name" value="Histidine kinase-like ATPase, C-terminal domain"/>
    <property type="match status" value="1"/>
</dbReference>
<dbReference type="InterPro" id="IPR042121">
    <property type="entry name" value="MutL_C_regsub"/>
</dbReference>
<dbReference type="CDD" id="cd16926">
    <property type="entry name" value="HATPase_MutL-MLH-PMS-like"/>
    <property type="match status" value="1"/>
</dbReference>
<name>A0A9D1DLP9_9FIRM</name>
<dbReference type="InterPro" id="IPR014762">
    <property type="entry name" value="DNA_mismatch_repair_CS"/>
</dbReference>
<dbReference type="Gene3D" id="3.30.230.10">
    <property type="match status" value="1"/>
</dbReference>
<dbReference type="PANTHER" id="PTHR10073">
    <property type="entry name" value="DNA MISMATCH REPAIR PROTEIN MLH, PMS, MUTL"/>
    <property type="match status" value="1"/>
</dbReference>
<dbReference type="SUPFAM" id="SSF118116">
    <property type="entry name" value="DNA mismatch repair protein MutL"/>
    <property type="match status" value="1"/>
</dbReference>
<dbReference type="FunFam" id="3.30.565.10:FF:000003">
    <property type="entry name" value="DNA mismatch repair endonuclease MutL"/>
    <property type="match status" value="1"/>
</dbReference>
<dbReference type="InterPro" id="IPR020568">
    <property type="entry name" value="Ribosomal_Su5_D2-typ_SF"/>
</dbReference>
<dbReference type="HAMAP" id="MF_00149">
    <property type="entry name" value="DNA_mis_repair"/>
    <property type="match status" value="1"/>
</dbReference>
<dbReference type="NCBIfam" id="TIGR00585">
    <property type="entry name" value="mutl"/>
    <property type="match status" value="1"/>
</dbReference>
<dbReference type="InterPro" id="IPR014721">
    <property type="entry name" value="Ribsml_uS5_D2-typ_fold_subgr"/>
</dbReference>
<proteinExistence type="inferred from homology"/>
<evidence type="ECO:0000259" key="6">
    <source>
        <dbReference type="SMART" id="SM00853"/>
    </source>
</evidence>
<dbReference type="Pfam" id="PF08676">
    <property type="entry name" value="MutL_C"/>
    <property type="match status" value="1"/>
</dbReference>
<feature type="region of interest" description="Disordered" evidence="5">
    <location>
        <begin position="331"/>
        <end position="458"/>
    </location>
</feature>
<dbReference type="InterPro" id="IPR013507">
    <property type="entry name" value="DNA_mismatch_S5_2-like"/>
</dbReference>
<feature type="compositionally biased region" description="Low complexity" evidence="5">
    <location>
        <begin position="423"/>
        <end position="443"/>
    </location>
</feature>
<feature type="domain" description="MutL C-terminal dimerisation" evidence="6">
    <location>
        <begin position="463"/>
        <end position="603"/>
    </location>
</feature>
<sequence length="646" mass="69979">MPGLPKINILSPFVADLIAAGEVVERPASVVKELLENAVDAGARNVTLELRGGGREYIRVTDDGCGMSPEDAGIAFLRHATSKLSDARGLEAIGTLGFRGEALAAISSVSHIELSSCERGAGLGVRMKLDAGEISDMYETGCPEGTTMIVRGLFYNTPARLKFMKTDRAEGAACVQSALRCALGRPDVSFRCIRDGREEFFTPGDGRRDSAVYALLGRELAAAMLEVELEDGPFRVRGFVSEPALARGNRSAQYFFCNGRPIRSQLLQAALEQAYRGTMLTGRFPACVLYIELAPAAVDVNVHPAKTEVRFSDERRAYDAVYYAVRGALETPQPPAAQAREEPEPVQTPERPAPRGEVSPMPARPEPSVERPVGDRGVDYRRIKPPEPPILTFRAEPAPGEPSARPDPGSFSEPAPVSPAPQARGSSEPPAARAAAEPSEQAQTSLPVPAEPIFGAEPEPPRVIGEALELYVLVQQGDALIIIDKHAAHERMIYDRLRLREAEVMSQVLLEPAPYRPDRAAAGALEEELELINELGFGLEPFGEGTFMLRAVPEGLDAPEALAALDELASSLLSSRRPDKAAARDELLKTVACKAAIKAGRSSAREELQRLAEAVCSGRVRYCPHGRPVSWSLTRRELDKQFRRIL</sequence>